<feature type="compositionally biased region" description="Basic and acidic residues" evidence="1">
    <location>
        <begin position="489"/>
        <end position="513"/>
    </location>
</feature>
<gene>
    <name evidence="2" type="ORF">LTR91_010841</name>
</gene>
<protein>
    <submittedName>
        <fullName evidence="2">Uncharacterized protein</fullName>
    </submittedName>
</protein>
<dbReference type="Proteomes" id="UP001175353">
    <property type="component" value="Unassembled WGS sequence"/>
</dbReference>
<feature type="region of interest" description="Disordered" evidence="1">
    <location>
        <begin position="339"/>
        <end position="565"/>
    </location>
</feature>
<feature type="compositionally biased region" description="Basic residues" evidence="1">
    <location>
        <begin position="356"/>
        <end position="365"/>
    </location>
</feature>
<organism evidence="2 3">
    <name type="scientific">Friedmanniomyces endolithicus</name>
    <dbReference type="NCBI Taxonomy" id="329885"/>
    <lineage>
        <taxon>Eukaryota</taxon>
        <taxon>Fungi</taxon>
        <taxon>Dikarya</taxon>
        <taxon>Ascomycota</taxon>
        <taxon>Pezizomycotina</taxon>
        <taxon>Dothideomycetes</taxon>
        <taxon>Dothideomycetidae</taxon>
        <taxon>Mycosphaerellales</taxon>
        <taxon>Teratosphaeriaceae</taxon>
        <taxon>Friedmanniomyces</taxon>
    </lineage>
</organism>
<evidence type="ECO:0000256" key="1">
    <source>
        <dbReference type="SAM" id="MobiDB-lite"/>
    </source>
</evidence>
<feature type="region of interest" description="Disordered" evidence="1">
    <location>
        <begin position="989"/>
        <end position="1056"/>
    </location>
</feature>
<comment type="caution">
    <text evidence="2">The sequence shown here is derived from an EMBL/GenBank/DDBJ whole genome shotgun (WGS) entry which is preliminary data.</text>
</comment>
<feature type="region of interest" description="Disordered" evidence="1">
    <location>
        <begin position="1"/>
        <end position="90"/>
    </location>
</feature>
<feature type="compositionally biased region" description="Polar residues" evidence="1">
    <location>
        <begin position="341"/>
        <end position="353"/>
    </location>
</feature>
<evidence type="ECO:0000313" key="3">
    <source>
        <dbReference type="Proteomes" id="UP001175353"/>
    </source>
</evidence>
<feature type="compositionally biased region" description="Basic and acidic residues" evidence="1">
    <location>
        <begin position="73"/>
        <end position="85"/>
    </location>
</feature>
<feature type="compositionally biased region" description="Basic and acidic residues" evidence="1">
    <location>
        <begin position="1038"/>
        <end position="1056"/>
    </location>
</feature>
<sequence>MKTPRRPVNSDADLPSGHEEVMQRAGPMNKSGRRITNKSSECSPEREPGQSTTHDKLAGTIAHLGSDLPDPSPQKDDLRAMDRPSHGTRSIARTVAMYDPSRMPDPARTSASRGGRDATLQAFRLEPQADNALGPSNGKLTRFSASGPNPPYRKPVKTTFTTTRLVTGGHQARPDIYDLEDSPEQPTPRLRAKRVEHTHAISPTRILRKAASSKLIRGAAVPPRGVTLAATHLEADVQLLGPGLPQPEQEQIAASPRRSTRLIAVAQQVLEQAQAETIERGSTDDTLFMDRFPDQPASEPLEVGLTSQQQGDAQPAEEAESDKVLEARYGAEIDMLAKQADITNDQASTSPTPQRGLRKTPRKRTSAAMTARRVAAVAIPAQDKASPQPPPSLPEVTRPIVSEQGQVRKQKTKKQAKKAKGDAGPKTGRQSAGRLPGQNQHEEGERATDREDDGGEQAEPQGTHAVEEIEDVAEEDGEDLDSNSQQRAPIEKPVRIRPSDLYPRDIHDSRSEGHGSQSEVETSSDEIPASRKRPRNSAKERRAGCAPQKRPKRDLGAQTPPADTPETIAEADQARLYGQFPALRAVCKSLESIDVQTLDGSPQPQCTIRLKDDRVIAAVNFSKNVLTKLENKEDPRSDLVNTADAVNALYQNSDGNDPQFDNVVRIKNIYFHLFPQLVRMIYRMLLTYEESDAGKEPGSPLTIEHLRLVRTMIKVVLDLAVGAKKYVRPPSRLCLVQPVNNDVVAPLKVVYKAFTRAQSQLERAAEHKRQRQLEAERDALAAEREEEEERHAQHFRKVKQKWQQLHFERMCAEGGIMSLQKRNHLRCVPTPEAEYDDNGDVFERLEIFRPRIGPSPAAVERARAFAWPEECLGALADGLKQYAGPDVFEKVFRRYCGRDGLLHHFNVTEIVVCAADMRPWLQQQGLGMEDWVKTIPVWTKEHPLGKENEVAEEDLVRAGHVSRPTALIRRATPTLLNGSVNRDHRNFGLAASGVPSRDYDTHPGHLFYAREDRSPPDHPPLPPPKDDRRQITSTDLRALVHENGESRTKYRDMWQR</sequence>
<feature type="compositionally biased region" description="Basic and acidic residues" evidence="1">
    <location>
        <begin position="766"/>
        <end position="783"/>
    </location>
</feature>
<feature type="compositionally biased region" description="Basic and acidic residues" evidence="1">
    <location>
        <begin position="43"/>
        <end position="57"/>
    </location>
</feature>
<accession>A0AAN6QT51</accession>
<feature type="compositionally biased region" description="Basic and acidic residues" evidence="1">
    <location>
        <begin position="997"/>
        <end position="1016"/>
    </location>
</feature>
<dbReference type="EMBL" id="JAUJLE010000096">
    <property type="protein sequence ID" value="KAK0984598.1"/>
    <property type="molecule type" value="Genomic_DNA"/>
</dbReference>
<feature type="compositionally biased region" description="Low complexity" evidence="1">
    <location>
        <begin position="366"/>
        <end position="378"/>
    </location>
</feature>
<dbReference type="AlphaFoldDB" id="A0AAN6QT51"/>
<feature type="region of interest" description="Disordered" evidence="1">
    <location>
        <begin position="125"/>
        <end position="196"/>
    </location>
</feature>
<feature type="compositionally biased region" description="Acidic residues" evidence="1">
    <location>
        <begin position="468"/>
        <end position="481"/>
    </location>
</feature>
<feature type="compositionally biased region" description="Basic residues" evidence="1">
    <location>
        <begin position="408"/>
        <end position="418"/>
    </location>
</feature>
<feature type="region of interest" description="Disordered" evidence="1">
    <location>
        <begin position="278"/>
        <end position="327"/>
    </location>
</feature>
<name>A0AAN6QT51_9PEZI</name>
<feature type="region of interest" description="Disordered" evidence="1">
    <location>
        <begin position="766"/>
        <end position="792"/>
    </location>
</feature>
<keyword evidence="3" id="KW-1185">Reference proteome</keyword>
<proteinExistence type="predicted"/>
<reference evidence="2" key="1">
    <citation type="submission" date="2023-06" db="EMBL/GenBank/DDBJ databases">
        <title>Black Yeasts Isolated from many extreme environments.</title>
        <authorList>
            <person name="Coleine C."/>
            <person name="Stajich J.E."/>
            <person name="Selbmann L."/>
        </authorList>
    </citation>
    <scope>NUCLEOTIDE SEQUENCE</scope>
    <source>
        <strain evidence="2">CCFEE 5200</strain>
    </source>
</reference>
<evidence type="ECO:0000313" key="2">
    <source>
        <dbReference type="EMBL" id="KAK0984598.1"/>
    </source>
</evidence>
<feature type="compositionally biased region" description="Basic and acidic residues" evidence="1">
    <location>
        <begin position="440"/>
        <end position="449"/>
    </location>
</feature>